<dbReference type="EMBL" id="ASSJ01000035">
    <property type="protein sequence ID" value="ERN41999.1"/>
    <property type="molecule type" value="Genomic_DNA"/>
</dbReference>
<keyword evidence="2 4" id="KW-0456">Lyase</keyword>
<dbReference type="GO" id="GO:0016852">
    <property type="term" value="F:sirohydrochlorin cobaltochelatase activity"/>
    <property type="evidence" value="ECO:0007669"/>
    <property type="project" value="UniProtKB-EC"/>
</dbReference>
<evidence type="ECO:0000256" key="1">
    <source>
        <dbReference type="ARBA" id="ARBA00022723"/>
    </source>
</evidence>
<organism evidence="4 5">
    <name type="scientific">Rubidibacter lacunae KORDI 51-2</name>
    <dbReference type="NCBI Taxonomy" id="582515"/>
    <lineage>
        <taxon>Bacteria</taxon>
        <taxon>Bacillati</taxon>
        <taxon>Cyanobacteriota</taxon>
        <taxon>Cyanophyceae</taxon>
        <taxon>Oscillatoriophycideae</taxon>
        <taxon>Chroococcales</taxon>
        <taxon>Aphanothecaceae</taxon>
        <taxon>Rubidibacter</taxon>
    </lineage>
</organism>
<evidence type="ECO:0000256" key="3">
    <source>
        <dbReference type="SAM" id="MobiDB-lite"/>
    </source>
</evidence>
<dbReference type="PANTHER" id="PTHR33542:SF3">
    <property type="entry name" value="SIROHYDROCHLORIN FERROCHELATASE, CHLOROPLASTIC"/>
    <property type="match status" value="1"/>
</dbReference>
<sequence>MVEVLGVSPPSFCWIAPEPKSRITVEWTADLLGVVRQARSPAPDRNQTCKEETLLTVATSPIDRSHFEQPALPQLPHPHPLLLVGHGTRDAQGRQALLDFARIYADLDSSRPVVPCFLELTTPSIQDGVDRCVAEGYTELTVLPVLLFAARHNKFDVTGELDRARLRHPQIQIHYGRHFGIAAGILDLWTARLAELDRPECNPLQIARSDTVLLFVGRGSSDPDANGDACKLARLLWEGSGYRAVETCFVGITHPRLEEGFAHARLYEPRRLVVLPHFLFTGVLVNKIAAFAAAQQAQFPETKIACLPELGVQPELLQVLRDREIEAQLGQVHMNCEACKFRRAAENGLESHGHHHHDRGHSHHHGDDPCATREGYHERAWQTP</sequence>
<evidence type="ECO:0000313" key="5">
    <source>
        <dbReference type="Proteomes" id="UP000016960"/>
    </source>
</evidence>
<dbReference type="CDD" id="cd03416">
    <property type="entry name" value="CbiX_SirB_N"/>
    <property type="match status" value="1"/>
</dbReference>
<proteinExistence type="predicted"/>
<dbReference type="InParanoid" id="U5DN07"/>
<dbReference type="GO" id="GO:0046872">
    <property type="term" value="F:metal ion binding"/>
    <property type="evidence" value="ECO:0007669"/>
    <property type="project" value="UniProtKB-KW"/>
</dbReference>
<dbReference type="Pfam" id="PF01903">
    <property type="entry name" value="CbiX"/>
    <property type="match status" value="2"/>
</dbReference>
<evidence type="ECO:0000256" key="2">
    <source>
        <dbReference type="ARBA" id="ARBA00023239"/>
    </source>
</evidence>
<dbReference type="OrthoDB" id="9797895at2"/>
<dbReference type="PATRIC" id="fig|582515.4.peg.1490"/>
<keyword evidence="1" id="KW-0479">Metal-binding</keyword>
<dbReference type="STRING" id="582515.KR51_00013330"/>
<evidence type="ECO:0000313" key="4">
    <source>
        <dbReference type="EMBL" id="ERN41999.1"/>
    </source>
</evidence>
<dbReference type="Gene3D" id="3.40.50.1400">
    <property type="match status" value="2"/>
</dbReference>
<dbReference type="Proteomes" id="UP000016960">
    <property type="component" value="Unassembled WGS sequence"/>
</dbReference>
<dbReference type="SUPFAM" id="SSF53800">
    <property type="entry name" value="Chelatase"/>
    <property type="match status" value="1"/>
</dbReference>
<comment type="caution">
    <text evidence="4">The sequence shown here is derived from an EMBL/GenBank/DDBJ whole genome shotgun (WGS) entry which is preliminary data.</text>
</comment>
<dbReference type="InterPro" id="IPR002762">
    <property type="entry name" value="CbiX-like"/>
</dbReference>
<name>U5DN07_9CHRO</name>
<feature type="compositionally biased region" description="Basic and acidic residues" evidence="3">
    <location>
        <begin position="365"/>
        <end position="384"/>
    </location>
</feature>
<feature type="region of interest" description="Disordered" evidence="3">
    <location>
        <begin position="350"/>
        <end position="384"/>
    </location>
</feature>
<dbReference type="eggNOG" id="COG2138">
    <property type="taxonomic scope" value="Bacteria"/>
</dbReference>
<reference evidence="4 5" key="1">
    <citation type="submission" date="2013-05" db="EMBL/GenBank/DDBJ databases">
        <title>Draft genome sequence of Rubidibacter lacunae KORDI 51-2.</title>
        <authorList>
            <person name="Choi D.H."/>
            <person name="Noh J.H."/>
            <person name="Kwon K.-K."/>
            <person name="Lee J.-H."/>
            <person name="Ryu J.-Y."/>
        </authorList>
    </citation>
    <scope>NUCLEOTIDE SEQUENCE [LARGE SCALE GENOMIC DNA]</scope>
    <source>
        <strain evidence="4 5">KORDI 51-2</strain>
    </source>
</reference>
<dbReference type="FunCoup" id="U5DN07">
    <property type="interactions" value="102"/>
</dbReference>
<dbReference type="InterPro" id="IPR050963">
    <property type="entry name" value="Sirohydro_Cobaltochel/CbiX"/>
</dbReference>
<dbReference type="PANTHER" id="PTHR33542">
    <property type="entry name" value="SIROHYDROCHLORIN FERROCHELATASE, CHLOROPLASTIC"/>
    <property type="match status" value="1"/>
</dbReference>
<keyword evidence="5" id="KW-1185">Reference proteome</keyword>
<gene>
    <name evidence="4" type="ORF">KR51_00013330</name>
</gene>
<protein>
    <submittedName>
        <fullName evidence="4">Sirohydrochlorin cobaltochelatase</fullName>
        <ecNumber evidence="4">4.99.1.3</ecNumber>
    </submittedName>
</protein>
<dbReference type="RefSeq" id="WP_022605860.1">
    <property type="nucleotide sequence ID" value="NZ_ASSJ01000035.1"/>
</dbReference>
<dbReference type="AlphaFoldDB" id="U5DN07"/>
<dbReference type="CDD" id="cd03414">
    <property type="entry name" value="CbiX_SirB_C"/>
    <property type="match status" value="1"/>
</dbReference>
<dbReference type="EC" id="4.99.1.3" evidence="4"/>
<feature type="compositionally biased region" description="Basic residues" evidence="3">
    <location>
        <begin position="353"/>
        <end position="364"/>
    </location>
</feature>
<accession>U5DN07</accession>